<dbReference type="SMART" id="SM00368">
    <property type="entry name" value="LRR_RI"/>
    <property type="match status" value="67"/>
</dbReference>
<dbReference type="InterPro" id="IPR001611">
    <property type="entry name" value="Leu-rich_rpt"/>
</dbReference>
<comment type="subcellular location">
    <subcellularLocation>
        <location evidence="1">Cytoplasm</location>
    </subcellularLocation>
</comment>
<dbReference type="InterPro" id="IPR050637">
    <property type="entry name" value="NLRP_innate_immun_reg"/>
</dbReference>
<dbReference type="GO" id="GO:0003824">
    <property type="term" value="F:catalytic activity"/>
    <property type="evidence" value="ECO:0007669"/>
    <property type="project" value="InterPro"/>
</dbReference>
<protein>
    <recommendedName>
        <fullName evidence="5">Reverse transcriptase domain-containing protein</fullName>
    </recommendedName>
</protein>
<evidence type="ECO:0000256" key="1">
    <source>
        <dbReference type="ARBA" id="ARBA00004496"/>
    </source>
</evidence>
<evidence type="ECO:0000259" key="5">
    <source>
        <dbReference type="PROSITE" id="PS50878"/>
    </source>
</evidence>
<dbReference type="SUPFAM" id="SSF56672">
    <property type="entry name" value="DNA/RNA polymerases"/>
    <property type="match status" value="1"/>
</dbReference>
<dbReference type="SMART" id="SM00364">
    <property type="entry name" value="LRR_BAC"/>
    <property type="match status" value="7"/>
</dbReference>
<dbReference type="SUPFAM" id="SSF56219">
    <property type="entry name" value="DNase I-like"/>
    <property type="match status" value="1"/>
</dbReference>
<keyword evidence="3" id="KW-0677">Repeat</keyword>
<name>A0AAE0V8H4_9TELE</name>
<organism evidence="6 7">
    <name type="scientific">Hemibagrus guttatus</name>
    <dbReference type="NCBI Taxonomy" id="175788"/>
    <lineage>
        <taxon>Eukaryota</taxon>
        <taxon>Metazoa</taxon>
        <taxon>Chordata</taxon>
        <taxon>Craniata</taxon>
        <taxon>Vertebrata</taxon>
        <taxon>Euteleostomi</taxon>
        <taxon>Actinopterygii</taxon>
        <taxon>Neopterygii</taxon>
        <taxon>Teleostei</taxon>
        <taxon>Ostariophysi</taxon>
        <taxon>Siluriformes</taxon>
        <taxon>Bagridae</taxon>
        <taxon>Hemibagrus</taxon>
    </lineage>
</organism>
<dbReference type="InterPro" id="IPR032675">
    <property type="entry name" value="LRR_dom_sf"/>
</dbReference>
<dbReference type="PANTHER" id="PTHR45690:SF19">
    <property type="entry name" value="NACHT, LRR AND PYD DOMAINS-CONTAINING PROTEIN 3"/>
    <property type="match status" value="1"/>
</dbReference>
<dbReference type="InterPro" id="IPR005135">
    <property type="entry name" value="Endo/exonuclease/phosphatase"/>
</dbReference>
<sequence>MYKEDSMTDDDCSHVISALVLNPSHLRELNLNRNKPGESGLRDLCDFLKNPKCTLQTLKLSDCNITEEGYTALIKALKSNCSSLIELDLRGNDPGPSGLKELRNLMNDKKCKLKTLRVKFEVRILLKVLKSPDAQKASDHLTEVLGINPILQTDLNLSGKIKGDSGVEQLSVLLKDPHCRPETLQLSECNVTEKGCSALLTALRSEHSTLKELNLSKNRIQDSGVQLLSEELKNKLCKLETLSLMDNNIREEGYTALSEALKSSHLIELDLRGNDPGASGVKLLTDLLQDPDCKLNTLRLLKSPEAEEAFKHLNNVLDTNPLLQTDLNLSGKIKGDSGVKQLSALLKDSHCRPQTLMLIKCGLMTESCISLSEVLTSQLCFLTELDLSENSLQNSGVMELSKGLKNPCCNLQILRFSDCSITEEGYSALAEALKSSHLIELDLRGNDPGASGVKLLTDLLQDPDCKLTTMKTVTSPGLASPGPHLGARPGVGACRQAPGGRVFACRTRPGTPRRNDVGPPSRRPTTRRKEHKGPVQCVLGSGHGQEPRRPKPLTKNLAFGTWNVTSLGRKEPELVREVERYRLEIVGLASTHSLGSGTQLFERGWTLFFSGVPHGERRRAGVGLLIAPQLSHHVLEFSPVNERVVSLRLRAGDRCLTVVSAYGPNGSVEYPTFLETLRGVLKGAPTGDSIVLLGDFNAHVGNDSDTWRGVIGRNGPPDLNSSGVLLLDFCASHSLSITNTMFKHKGVHQYMWYQDTLGQRTIIDLVIMSSDLRPHVLDTRVKRGAELSTDHHLVVSWIRLRRRMPDRLGRPKRIVRVCWERLADPFVRGVFNSHLWESFNQIPEGEEFGEAMEKDYRTASGKFWQTVQRLRRGKQLSANTVYGGGGELLVSTGDIVGWWKEYFEDLLNPTDTPSVEETEAEDSEVDSFITQAEVTEVVQQLLGGKALWVDEIRPEYLKSLDVVGLSWLTRLCNIAWRSGTVPVDWATGVVVPLFKKGDQRVCSNYRGITLLSLRGKVYSRVLERRVRPLVEPRIQEEQCGFRPSRGTLDQLYTLHRVLKGSWEFAQPVHMCFVDLEKAFDHVPCGILWEVLWEYGVHGPLLRAVRSLYNRSRSLVRIASCKSDLFPVHVGLRQGCPLSPVLFIVFMDRISRRSQELEGVWFGDHRISSLIFADDVVLLASSSLDLQHALGRFAAECEAAGMRVSTSKSEAMVLDRKKVACTLQVGGEVLPQVEEFKYLGVLFTSEGRMDREIDRRIGAAAAVMRSMYQSVVVKKELSRKVKLSIYQSIYVSTLTYGHELWVMTKRLRWLGHLFRMPPGRLPGEVFRACPTGKRPRGRPRTRWRDYVFRLAWERLEVPRGALEEVARERECVFELKVVTPLIVFSFRLIKCGLMTESCISLSEVLTSQLCFLTELDLSENSLQNSGVMELSKGLKNPCCNLQILSSIKCHIGVILRLSNCSVAAEGCAALAIALGENPSHLLELDLSGNKVGDSGIKQISKLLQNPHCLLETLRLMDNNIREEGYTALAVALKSSHLIELDLRGNDPGASGVKLLTDLLQDPDCKLNTLRLLKSPAAQEGRDLLYRVLGVNPLLQRELNVSEKISGDSQVKQLSALLEDSHCRPEILKLCKCSLTEDDCTAVVSALGLNPSHLKELDLSDNTIGDTGVKQLSDLLQNSHCTLEKLKILSPEAEKACDDLTKALGTNPLLQTELDLSGKISGDSGVKQLSVLLKDPQCRTETLRLNKSSITHRGCTDLISALTSNPSHLTELDLSENTLGNSAMDKISTLLKNSSCKLQKLVLSDCNITGKGYTALIKALKSICSSLIELDLRGNDPGASGVKLLTDLLQDPDCKLKTLRLLKSPDAEEAYTCLTKMFSKNPLLHTELDLSNKTPEDVKVKQLSALLQDPHYRLQKLTLYKEDSMTDDDCSHVISALVLNPSHLRELNLNRNKPGESGLRDLCDFLKNPKCTLQTLKLQNSVRGKSCTDLVSALCTNPSHIRELDLNECELGDSGVEKLCDLLKKHECKLEKLLLSDCNITEEGYTALIKALKSNCSSLIELDLRGNDPGPSGLKELRNLMNDKKCKLKTLRVLKSPDAQKASDHLTEVLGINPILQMDLNLSGKIDGDSGVEQLSVLLKDPHCRPETLQLSECNVTEKGCSALLTALRSEHSTLKELNLSKNRIQDSGVKLLSEELKNKLCKLDTLSLMDNNIREEGYTALSEALKSSHLIELDLRGNDPGASGVKLLTDLLQDQKLKTLRLLKSPDAVKACEYLTEVLGTNPLLQRELDLSGKIKGDSGVKQLSALLKDPHCRPETLMLKDCSITEEGCSTLSSSFHSNPKHIREMDLSENKFGNSGVQKLCALLQHQSCNLQILSLSDCSITEGGYSALSEALKSSHLIELDLRGNDPGASGVKLLTDLLQDQKLKTLRLLKSPDAVKACEYLTEVLGTNPLLQRELDLSGKIKGDSGVKQLSALLKDPHCRPETLMLKDCSITEEGCSTLSSSFHSNPEHIREMDLSENKFGNSGVQKLCALLQHQSCNLQILSLSDCSITEGGYSALSEALKSSHLIELDLRGNDPGASGVKLLTDLLQDQKLKTLRLLKSPDAVKACEYLTEVLGTNPLLQRELDLSGKIKGDSGVKQLSALLKDPHCRPETLMLKDCSITEEGCSALSSSFHSNPEHIREMDLSENKFGNSGVQKLCALLQHQSCNLQILRLSDCSITEEGYTALSEALKSSHLIELDLRGNDPGASGVKLLTDLLQDPDCKLNTLRLLKSPDAVKACEYLTEVLGKNPLLQRELDLRGKIKGDSGVKQLSALLKDSHCRPETLTLSDCSITEEGYTALAEALKSSHLIELDLRGNDPGASGVKLLTDLLQDPDCKLNTLRLLKSSAAQEACNWLNSVVGKNSLLLKELDLSRKETGDSGVEKLSVLMKDPHCKFQKIQLSECNLTERSCWALHTVLSSESSKLTEVDLSSNPLEDSGVKQLCAGLKSPNCKLEKLRLSDCSITEEGYSALSEALKSSHLIELDLRGNDPGASGVKLLTDLLQDPDCKLNTLRLLKSPAAQEGRDLLYRVLGVNPLLQRELSVSEIISGDSQVKQLSALLEDSHCRPEILKVNNSRMTNEGCAALTSALGLNPSHLRELELSGNKLGGSGMKELCGVLKNQQFNLLKLGLCKCSLTEDDCTAVVSALGLNPSHLKELDLSDNTIGDTGVKQLSDLLQNSHCTLEKLKLNNCRLTQTQCGDLAKTLKSNSSSTLKELDLRGNYSVSGWNIFRYFLLKPNSKLIVRILSPEAEKACDDLTKALGTNPLLQTELDLSGKISGDSGVKQLSVLLKDPQCRTETLRLNKSNITHRGCTDLISALTSNPSHLTELDLSENTLGNSAMDKISTLLKNSSCKLQKLVLSDCNITEEGYTALIKALKSNRSSLIELDLRGNDPGPSGLKKLRNLMNDKKSKLKTLRVLKSPDAQKASDHLTEVLGINPILQTDLNLSGKIDGDSGVEQLSVLLKDPHCRPETLQLSECNVTEKGCSALLTALRSEHSTLKELNLSKNRIQDSGVKLLSEELKNKLCKLETLR</sequence>
<gene>
    <name evidence="6" type="ORF">QTP70_015911</name>
</gene>
<evidence type="ECO:0000313" key="7">
    <source>
        <dbReference type="Proteomes" id="UP001274896"/>
    </source>
</evidence>
<keyword evidence="7" id="KW-1185">Reference proteome</keyword>
<dbReference type="Pfam" id="PF13516">
    <property type="entry name" value="LRR_6"/>
    <property type="match status" value="21"/>
</dbReference>
<reference evidence="6" key="1">
    <citation type="submission" date="2023-06" db="EMBL/GenBank/DDBJ databases">
        <title>Male Hemibagrus guttatus genome.</title>
        <authorList>
            <person name="Bian C."/>
        </authorList>
    </citation>
    <scope>NUCLEOTIDE SEQUENCE</scope>
    <source>
        <strain evidence="6">Male_cb2023</strain>
        <tissue evidence="6">Muscle</tissue>
    </source>
</reference>
<dbReference type="CDD" id="cd09076">
    <property type="entry name" value="L1-EN"/>
    <property type="match status" value="1"/>
</dbReference>
<dbReference type="SMART" id="SM00367">
    <property type="entry name" value="LRR_CC"/>
    <property type="match status" value="11"/>
</dbReference>
<evidence type="ECO:0000313" key="6">
    <source>
        <dbReference type="EMBL" id="KAK3548627.1"/>
    </source>
</evidence>
<dbReference type="Gene3D" id="3.80.10.10">
    <property type="entry name" value="Ribonuclease Inhibitor"/>
    <property type="match status" value="18"/>
</dbReference>
<proteinExistence type="predicted"/>
<dbReference type="Gene3D" id="3.60.10.10">
    <property type="entry name" value="Endonuclease/exonuclease/phosphatase"/>
    <property type="match status" value="1"/>
</dbReference>
<dbReference type="Pfam" id="PF00078">
    <property type="entry name" value="RVT_1"/>
    <property type="match status" value="1"/>
</dbReference>
<dbReference type="PROSITE" id="PS50878">
    <property type="entry name" value="RT_POL"/>
    <property type="match status" value="1"/>
</dbReference>
<dbReference type="PANTHER" id="PTHR45690">
    <property type="entry name" value="NACHT, LRR AND PYD DOMAINS-CONTAINING PROTEIN 12"/>
    <property type="match status" value="1"/>
</dbReference>
<feature type="region of interest" description="Disordered" evidence="4">
    <location>
        <begin position="505"/>
        <end position="554"/>
    </location>
</feature>
<comment type="caution">
    <text evidence="6">The sequence shown here is derived from an EMBL/GenBank/DDBJ whole genome shotgun (WGS) entry which is preliminary data.</text>
</comment>
<dbReference type="Proteomes" id="UP001274896">
    <property type="component" value="Unassembled WGS sequence"/>
</dbReference>
<feature type="domain" description="Reverse transcriptase" evidence="5">
    <location>
        <begin position="974"/>
        <end position="1242"/>
    </location>
</feature>
<dbReference type="InterPro" id="IPR043502">
    <property type="entry name" value="DNA/RNA_pol_sf"/>
</dbReference>
<dbReference type="Pfam" id="PF14529">
    <property type="entry name" value="Exo_endo_phos_2"/>
    <property type="match status" value="1"/>
</dbReference>
<accession>A0AAE0V8H4</accession>
<dbReference type="FunFam" id="3.80.10.10:FF:000782">
    <property type="entry name" value="Si:ch211-196h16.4"/>
    <property type="match status" value="2"/>
</dbReference>
<dbReference type="CDD" id="cd01650">
    <property type="entry name" value="RT_nLTR_like"/>
    <property type="match status" value="1"/>
</dbReference>
<evidence type="ECO:0000256" key="2">
    <source>
        <dbReference type="ARBA" id="ARBA00022490"/>
    </source>
</evidence>
<keyword evidence="2" id="KW-0963">Cytoplasm</keyword>
<dbReference type="SUPFAM" id="SSF52047">
    <property type="entry name" value="RNI-like"/>
    <property type="match status" value="10"/>
</dbReference>
<dbReference type="EMBL" id="JAUCMX010000004">
    <property type="protein sequence ID" value="KAK3548627.1"/>
    <property type="molecule type" value="Genomic_DNA"/>
</dbReference>
<dbReference type="GO" id="GO:0005737">
    <property type="term" value="C:cytoplasm"/>
    <property type="evidence" value="ECO:0007669"/>
    <property type="project" value="UniProtKB-SubCell"/>
</dbReference>
<dbReference type="InterPro" id="IPR006553">
    <property type="entry name" value="Leu-rich_rpt_Cys-con_subtyp"/>
</dbReference>
<evidence type="ECO:0000256" key="3">
    <source>
        <dbReference type="ARBA" id="ARBA00022737"/>
    </source>
</evidence>
<evidence type="ECO:0000256" key="4">
    <source>
        <dbReference type="SAM" id="MobiDB-lite"/>
    </source>
</evidence>
<dbReference type="InterPro" id="IPR000477">
    <property type="entry name" value="RT_dom"/>
</dbReference>
<dbReference type="InterPro" id="IPR036691">
    <property type="entry name" value="Endo/exonu/phosph_ase_sf"/>
</dbReference>